<dbReference type="AlphaFoldDB" id="A0A537ITN3"/>
<name>A0A537ITN3_9BACT</name>
<sequence length="335" mass="37530">MNPLDRQRQLELVREANRAPSVHNVQPGRWRFLPDGHVLLFEDLGRHLAVADPAGRDGRVSLGAEFEGLRIALSRHGLGLRDPDYAPPAAPETSPLRLVARSAVVAGDRTDALAPCVPLRHTYRGRFAPVDDAAVETVRALFEAYRDVIVISRPSEIGEIAEVHDHCTYQFVERAEYHAELYRWMRFSRRDPAWHRDGLTADCLGMSELERALAGALFHPRAFRVLRALRLARRLVAEAPQTRSAHAIAIFHRQRDEDAFAIGRRFYRLWLEVCRAGLSLCPMSAVADSPEGSAWVRQRWGVPEHSAIVNVLRIGKAPAGALRASPRLPAEELLV</sequence>
<dbReference type="SUPFAM" id="SSF55469">
    <property type="entry name" value="FMN-dependent nitroreductase-like"/>
    <property type="match status" value="1"/>
</dbReference>
<dbReference type="Proteomes" id="UP000318834">
    <property type="component" value="Unassembled WGS sequence"/>
</dbReference>
<dbReference type="InterPro" id="IPR000415">
    <property type="entry name" value="Nitroreductase-like"/>
</dbReference>
<organism evidence="1 2">
    <name type="scientific">Candidatus Segetimicrobium genomatis</name>
    <dbReference type="NCBI Taxonomy" id="2569760"/>
    <lineage>
        <taxon>Bacteria</taxon>
        <taxon>Bacillati</taxon>
        <taxon>Candidatus Sysuimicrobiota</taxon>
        <taxon>Candidatus Sysuimicrobiia</taxon>
        <taxon>Candidatus Sysuimicrobiales</taxon>
        <taxon>Candidatus Segetimicrobiaceae</taxon>
        <taxon>Candidatus Segetimicrobium</taxon>
    </lineage>
</organism>
<reference evidence="1 2" key="1">
    <citation type="journal article" date="2019" name="Nat. Microbiol.">
        <title>Mediterranean grassland soil C-N compound turnover is dependent on rainfall and depth, and is mediated by genomically divergent microorganisms.</title>
        <authorList>
            <person name="Diamond S."/>
            <person name="Andeer P.F."/>
            <person name="Li Z."/>
            <person name="Crits-Christoph A."/>
            <person name="Burstein D."/>
            <person name="Anantharaman K."/>
            <person name="Lane K.R."/>
            <person name="Thomas B.C."/>
            <person name="Pan C."/>
            <person name="Northen T.R."/>
            <person name="Banfield J.F."/>
        </authorList>
    </citation>
    <scope>NUCLEOTIDE SEQUENCE [LARGE SCALE GENOMIC DNA]</scope>
    <source>
        <strain evidence="1">NP_8</strain>
    </source>
</reference>
<dbReference type="EMBL" id="VBAP01000053">
    <property type="protein sequence ID" value="TMI74688.1"/>
    <property type="molecule type" value="Genomic_DNA"/>
</dbReference>
<evidence type="ECO:0000313" key="2">
    <source>
        <dbReference type="Proteomes" id="UP000318834"/>
    </source>
</evidence>
<gene>
    <name evidence="1" type="ORF">E6H05_07645</name>
</gene>
<evidence type="ECO:0000313" key="1">
    <source>
        <dbReference type="EMBL" id="TMI74688.1"/>
    </source>
</evidence>
<evidence type="ECO:0008006" key="3">
    <source>
        <dbReference type="Google" id="ProtNLM"/>
    </source>
</evidence>
<dbReference type="Gene3D" id="3.40.109.10">
    <property type="entry name" value="NADH Oxidase"/>
    <property type="match status" value="1"/>
</dbReference>
<proteinExistence type="predicted"/>
<accession>A0A537ITN3</accession>
<comment type="caution">
    <text evidence="1">The sequence shown here is derived from an EMBL/GenBank/DDBJ whole genome shotgun (WGS) entry which is preliminary data.</text>
</comment>
<protein>
    <recommendedName>
        <fullName evidence="3">Nitroreductase domain-containing protein</fullName>
    </recommendedName>
</protein>
<dbReference type="GO" id="GO:0016491">
    <property type="term" value="F:oxidoreductase activity"/>
    <property type="evidence" value="ECO:0007669"/>
    <property type="project" value="InterPro"/>
</dbReference>